<keyword evidence="6" id="KW-1185">Reference proteome</keyword>
<dbReference type="Pfam" id="PF13561">
    <property type="entry name" value="adh_short_C2"/>
    <property type="match status" value="1"/>
</dbReference>
<dbReference type="Gene3D" id="3.40.50.720">
    <property type="entry name" value="NAD(P)-binding Rossmann-like Domain"/>
    <property type="match status" value="1"/>
</dbReference>
<evidence type="ECO:0000256" key="2">
    <source>
        <dbReference type="ARBA" id="ARBA00023002"/>
    </source>
</evidence>
<reference evidence="5 6" key="1">
    <citation type="submission" date="2020-08" db="EMBL/GenBank/DDBJ databases">
        <title>Genomic Encyclopedia of Type Strains, Phase IV (KMG-IV): sequencing the most valuable type-strain genomes for metagenomic binning, comparative biology and taxonomic classification.</title>
        <authorList>
            <person name="Goeker M."/>
        </authorList>
    </citation>
    <scope>NUCLEOTIDE SEQUENCE [LARGE SCALE GENOMIC DNA]</scope>
    <source>
        <strain evidence="5 6">DSM 25079</strain>
    </source>
</reference>
<organism evidence="5 6">
    <name type="scientific">Sphingobium boeckii</name>
    <dbReference type="NCBI Taxonomy" id="1082345"/>
    <lineage>
        <taxon>Bacteria</taxon>
        <taxon>Pseudomonadati</taxon>
        <taxon>Pseudomonadota</taxon>
        <taxon>Alphaproteobacteria</taxon>
        <taxon>Sphingomonadales</taxon>
        <taxon>Sphingomonadaceae</taxon>
        <taxon>Sphingobium</taxon>
    </lineage>
</organism>
<evidence type="ECO:0000313" key="5">
    <source>
        <dbReference type="EMBL" id="MBB5685692.1"/>
    </source>
</evidence>
<dbReference type="PRINTS" id="PR00080">
    <property type="entry name" value="SDRFAMILY"/>
</dbReference>
<dbReference type="NCBIfam" id="NF005559">
    <property type="entry name" value="PRK07231.1"/>
    <property type="match status" value="1"/>
</dbReference>
<dbReference type="Proteomes" id="UP000549617">
    <property type="component" value="Unassembled WGS sequence"/>
</dbReference>
<dbReference type="InterPro" id="IPR020904">
    <property type="entry name" value="Sc_DH/Rdtase_CS"/>
</dbReference>
<dbReference type="InterPro" id="IPR036291">
    <property type="entry name" value="NAD(P)-bd_dom_sf"/>
</dbReference>
<evidence type="ECO:0000256" key="1">
    <source>
        <dbReference type="ARBA" id="ARBA00006484"/>
    </source>
</evidence>
<dbReference type="RefSeq" id="WP_184017219.1">
    <property type="nucleotide sequence ID" value="NZ_JACIJC010000002.1"/>
</dbReference>
<gene>
    <name evidence="5" type="ORF">FHS49_001700</name>
</gene>
<dbReference type="AlphaFoldDB" id="A0A7W9AHN3"/>
<comment type="similarity">
    <text evidence="1">Belongs to the short-chain dehydrogenases/reductases (SDR) family.</text>
</comment>
<dbReference type="FunFam" id="3.40.50.720:FF:000084">
    <property type="entry name" value="Short-chain dehydrogenase reductase"/>
    <property type="match status" value="1"/>
</dbReference>
<comment type="catalytic activity">
    <reaction evidence="3">
        <text>2,5-dichlorocyclohexa-2,5-dien-1,4-diol + NAD(+) = 2,5-dichlorohydroquinone + NADH + H(+)</text>
        <dbReference type="Rhea" id="RHEA:15741"/>
        <dbReference type="ChEBI" id="CHEBI:15378"/>
        <dbReference type="ChEBI" id="CHEBI:27545"/>
        <dbReference type="ChEBI" id="CHEBI:28975"/>
        <dbReference type="ChEBI" id="CHEBI:57540"/>
        <dbReference type="ChEBI" id="CHEBI:57945"/>
    </reaction>
</comment>
<sequence length="254" mass="26352">MADSYNLYGKVALVTGAAQGIGEHSARRLASLGASLICTDVNEAGAAGVAADICAQGGKAIAVSLDVGDEIAWQAVVAKAMETFGKVDILVNNAGKLEFELIQDMELESFDRMMRVNVRGTFLGCKYILPAMQAAGGGAIVNISSNSAMVSDMPGCAAYSASKGATRAMTKGVAIDYVPFNIRVNSVHPGLIATPIAKPFIDDPESLPIVLGRTPMKRPGEPEEVANLVAFLASDQSSFMTGSEVVIDGGFTAC</sequence>
<dbReference type="PROSITE" id="PS00061">
    <property type="entry name" value="ADH_SHORT"/>
    <property type="match status" value="1"/>
</dbReference>
<comment type="caution">
    <text evidence="5">The sequence shown here is derived from an EMBL/GenBank/DDBJ whole genome shotgun (WGS) entry which is preliminary data.</text>
</comment>
<dbReference type="PANTHER" id="PTHR24321:SF15">
    <property type="entry name" value="OXIDOREDUCTASE UCPA"/>
    <property type="match status" value="1"/>
</dbReference>
<dbReference type="EMBL" id="JACIJC010000002">
    <property type="protein sequence ID" value="MBB5685692.1"/>
    <property type="molecule type" value="Genomic_DNA"/>
</dbReference>
<dbReference type="SUPFAM" id="SSF51735">
    <property type="entry name" value="NAD(P)-binding Rossmann-fold domains"/>
    <property type="match status" value="1"/>
</dbReference>
<accession>A0A7W9AHN3</accession>
<dbReference type="SMART" id="SM00822">
    <property type="entry name" value="PKS_KR"/>
    <property type="match status" value="1"/>
</dbReference>
<keyword evidence="2" id="KW-0560">Oxidoreductase</keyword>
<evidence type="ECO:0000256" key="3">
    <source>
        <dbReference type="ARBA" id="ARBA00051383"/>
    </source>
</evidence>
<evidence type="ECO:0000259" key="4">
    <source>
        <dbReference type="SMART" id="SM00822"/>
    </source>
</evidence>
<dbReference type="GO" id="GO:0016491">
    <property type="term" value="F:oxidoreductase activity"/>
    <property type="evidence" value="ECO:0007669"/>
    <property type="project" value="UniProtKB-KW"/>
</dbReference>
<proteinExistence type="inferred from homology"/>
<feature type="domain" description="Ketoreductase" evidence="4">
    <location>
        <begin position="10"/>
        <end position="177"/>
    </location>
</feature>
<dbReference type="PRINTS" id="PR00081">
    <property type="entry name" value="GDHRDH"/>
</dbReference>
<dbReference type="PANTHER" id="PTHR24321">
    <property type="entry name" value="DEHYDROGENASES, SHORT CHAIN"/>
    <property type="match status" value="1"/>
</dbReference>
<name>A0A7W9AHN3_9SPHN</name>
<dbReference type="InterPro" id="IPR002347">
    <property type="entry name" value="SDR_fam"/>
</dbReference>
<protein>
    <submittedName>
        <fullName evidence="5">NAD(P)-dependent dehydrogenase (Short-subunit alcohol dehydrogenase family)</fullName>
    </submittedName>
</protein>
<dbReference type="InterPro" id="IPR057326">
    <property type="entry name" value="KR_dom"/>
</dbReference>
<evidence type="ECO:0000313" key="6">
    <source>
        <dbReference type="Proteomes" id="UP000549617"/>
    </source>
</evidence>